<keyword evidence="2" id="KW-0812">Transmembrane</keyword>
<evidence type="ECO:0000256" key="5">
    <source>
        <dbReference type="ARBA" id="ARBA00023136"/>
    </source>
</evidence>
<dbReference type="AlphaFoldDB" id="A0AAE0FYI0"/>
<dbReference type="Proteomes" id="UP001190700">
    <property type="component" value="Unassembled WGS sequence"/>
</dbReference>
<keyword evidence="5" id="KW-0472">Membrane</keyword>
<keyword evidence="8" id="KW-1185">Reference proteome</keyword>
<dbReference type="EMBL" id="LGRX02012036">
    <property type="protein sequence ID" value="KAK3268073.1"/>
    <property type="molecule type" value="Genomic_DNA"/>
</dbReference>
<protein>
    <submittedName>
        <fullName evidence="7">Copper chaperone</fullName>
    </submittedName>
</protein>
<dbReference type="GO" id="GO:0016020">
    <property type="term" value="C:membrane"/>
    <property type="evidence" value="ECO:0007669"/>
    <property type="project" value="UniProtKB-SubCell"/>
</dbReference>
<dbReference type="InterPro" id="IPR023494">
    <property type="entry name" value="Cyt_c_bgen_Ccs1/CcsB/ResB"/>
</dbReference>
<organism evidence="7 8">
    <name type="scientific">Cymbomonas tetramitiformis</name>
    <dbReference type="NCBI Taxonomy" id="36881"/>
    <lineage>
        <taxon>Eukaryota</taxon>
        <taxon>Viridiplantae</taxon>
        <taxon>Chlorophyta</taxon>
        <taxon>Pyramimonadophyceae</taxon>
        <taxon>Pyramimonadales</taxon>
        <taxon>Pyramimonadaceae</taxon>
        <taxon>Cymbomonas</taxon>
    </lineage>
</organism>
<evidence type="ECO:0000259" key="6">
    <source>
        <dbReference type="Pfam" id="PF05140"/>
    </source>
</evidence>
<dbReference type="PANTHER" id="PTHR31566:SF0">
    <property type="entry name" value="CYTOCHROME C BIOGENESIS PROTEIN CCS1, CHLOROPLASTIC"/>
    <property type="match status" value="1"/>
</dbReference>
<evidence type="ECO:0000256" key="2">
    <source>
        <dbReference type="ARBA" id="ARBA00022692"/>
    </source>
</evidence>
<keyword evidence="4" id="KW-1133">Transmembrane helix</keyword>
<comment type="subcellular location">
    <subcellularLocation>
        <location evidence="1">Membrane</location>
        <topology evidence="1">Multi-pass membrane protein</topology>
    </subcellularLocation>
</comment>
<sequence length="179" mass="19256">MYQTDWSLAALKLRAQGQQLELGGVKDETFSLPMAALGADSGVSGRIWGTFLPIGTPDPARPRGLSILARDLQSVVIYDEAGEFVGVRRPGSKKPLDVGGVELVIEDVIGASGLQIKMDPGVPFVYAGFGGLIVTTFISYLSHSQVWALQNGDVLYVGGRTNRATLDFERELSDILDKM</sequence>
<dbReference type="InterPro" id="IPR007816">
    <property type="entry name" value="ResB-like_domain"/>
</dbReference>
<accession>A0AAE0FYI0</accession>
<evidence type="ECO:0000256" key="4">
    <source>
        <dbReference type="ARBA" id="ARBA00022989"/>
    </source>
</evidence>
<evidence type="ECO:0000313" key="7">
    <source>
        <dbReference type="EMBL" id="KAK3268073.1"/>
    </source>
</evidence>
<dbReference type="Pfam" id="PF05140">
    <property type="entry name" value="ResB"/>
    <property type="match status" value="1"/>
</dbReference>
<reference evidence="7 8" key="1">
    <citation type="journal article" date="2015" name="Genome Biol. Evol.">
        <title>Comparative Genomics of a Bacterivorous Green Alga Reveals Evolutionary Causalities and Consequences of Phago-Mixotrophic Mode of Nutrition.</title>
        <authorList>
            <person name="Burns J.A."/>
            <person name="Paasch A."/>
            <person name="Narechania A."/>
            <person name="Kim E."/>
        </authorList>
    </citation>
    <scope>NUCLEOTIDE SEQUENCE [LARGE SCALE GENOMIC DNA]</scope>
    <source>
        <strain evidence="7 8">PLY_AMNH</strain>
    </source>
</reference>
<dbReference type="GO" id="GO:0017004">
    <property type="term" value="P:cytochrome complex assembly"/>
    <property type="evidence" value="ECO:0007669"/>
    <property type="project" value="UniProtKB-KW"/>
</dbReference>
<evidence type="ECO:0000313" key="8">
    <source>
        <dbReference type="Proteomes" id="UP001190700"/>
    </source>
</evidence>
<proteinExistence type="predicted"/>
<keyword evidence="3" id="KW-0201">Cytochrome c-type biogenesis</keyword>
<name>A0AAE0FYI0_9CHLO</name>
<feature type="domain" description="ResB-like" evidence="6">
    <location>
        <begin position="89"/>
        <end position="172"/>
    </location>
</feature>
<comment type="caution">
    <text evidence="7">The sequence shown here is derived from an EMBL/GenBank/DDBJ whole genome shotgun (WGS) entry which is preliminary data.</text>
</comment>
<gene>
    <name evidence="7" type="ORF">CYMTET_23406</name>
</gene>
<evidence type="ECO:0000256" key="1">
    <source>
        <dbReference type="ARBA" id="ARBA00004141"/>
    </source>
</evidence>
<evidence type="ECO:0000256" key="3">
    <source>
        <dbReference type="ARBA" id="ARBA00022748"/>
    </source>
</evidence>
<dbReference type="PANTHER" id="PTHR31566">
    <property type="entry name" value="CYTOCHROME C BIOGENESIS PROTEIN CCS1, CHLOROPLASTIC"/>
    <property type="match status" value="1"/>
</dbReference>